<reference evidence="2" key="1">
    <citation type="submission" date="2022-02" db="EMBL/GenBank/DDBJ databases">
        <authorList>
            <person name="Henning P.M."/>
            <person name="McCubbin A.G."/>
            <person name="Shore J.S."/>
        </authorList>
    </citation>
    <scope>NUCLEOTIDE SEQUENCE</scope>
    <source>
        <strain evidence="2">F60SS</strain>
        <tissue evidence="2">Leaves</tissue>
    </source>
</reference>
<sequence length="371" mass="42174">MGATQYAGGGPHPWLESIKVELQVLAPLSSSSIWKVPLTLRTVNEDAYMPRMISIGPLHHGKWDLQSMEVHKLYYMSSLLQRTPNAVQVLEEAGAAIESLEPVVRASYTESFDLEPSELAKVLLLDGCFILELFLRDSLQDLRLQDDPIFNTSWMVLTLARDLALLENQIPFVVLERLFEFVVVPSAMGHSLPPLPELSLSFFSSVLYMDRGDIRASRRQFPHLLGLIYNSYIPSPRTEARGNGSASVFWNLIAYEQIFHDEMQYVTSYFSLMARLVNSSDDAELLESRGILLDSLGGPRDFPKLFEQICRHVILKDFYYAQLCEEMNPYYKWKSYRPANPWTLISVLAAFILLALVSLHSIYTVLGYYSG</sequence>
<feature type="transmembrane region" description="Helical" evidence="1">
    <location>
        <begin position="342"/>
        <end position="363"/>
    </location>
</feature>
<dbReference type="PANTHER" id="PTHR31170:SF20">
    <property type="entry name" value="DUF247 DOMAIN PROTEIN"/>
    <property type="match status" value="1"/>
</dbReference>
<keyword evidence="1" id="KW-1133">Transmembrane helix</keyword>
<reference evidence="2" key="2">
    <citation type="journal article" date="2023" name="Plants (Basel)">
        <title>Annotation of the Turnera subulata (Passifloraceae) Draft Genome Reveals the S-Locus Evolved after the Divergence of Turneroideae from Passifloroideae in a Stepwise Manner.</title>
        <authorList>
            <person name="Henning P.M."/>
            <person name="Roalson E.H."/>
            <person name="Mir W."/>
            <person name="McCubbin A.G."/>
            <person name="Shore J.S."/>
        </authorList>
    </citation>
    <scope>NUCLEOTIDE SEQUENCE</scope>
    <source>
        <strain evidence="2">F60SS</strain>
    </source>
</reference>
<dbReference type="Proteomes" id="UP001141552">
    <property type="component" value="Unassembled WGS sequence"/>
</dbReference>
<dbReference type="AlphaFoldDB" id="A0A9Q0J3S8"/>
<evidence type="ECO:0000313" key="3">
    <source>
        <dbReference type="Proteomes" id="UP001141552"/>
    </source>
</evidence>
<keyword evidence="1" id="KW-0812">Transmembrane</keyword>
<organism evidence="2 3">
    <name type="scientific">Turnera subulata</name>
    <dbReference type="NCBI Taxonomy" id="218843"/>
    <lineage>
        <taxon>Eukaryota</taxon>
        <taxon>Viridiplantae</taxon>
        <taxon>Streptophyta</taxon>
        <taxon>Embryophyta</taxon>
        <taxon>Tracheophyta</taxon>
        <taxon>Spermatophyta</taxon>
        <taxon>Magnoliopsida</taxon>
        <taxon>eudicotyledons</taxon>
        <taxon>Gunneridae</taxon>
        <taxon>Pentapetalae</taxon>
        <taxon>rosids</taxon>
        <taxon>fabids</taxon>
        <taxon>Malpighiales</taxon>
        <taxon>Passifloraceae</taxon>
        <taxon>Turnera</taxon>
    </lineage>
</organism>
<protein>
    <submittedName>
        <fullName evidence="2">Uncharacterized protein</fullName>
    </submittedName>
</protein>
<accession>A0A9Q0J3S8</accession>
<gene>
    <name evidence="2" type="ORF">Tsubulata_008833</name>
</gene>
<dbReference type="OrthoDB" id="696223at2759"/>
<name>A0A9Q0J3S8_9ROSI</name>
<dbReference type="PANTHER" id="PTHR31170">
    <property type="entry name" value="BNAC04G53230D PROTEIN"/>
    <property type="match status" value="1"/>
</dbReference>
<proteinExistence type="predicted"/>
<dbReference type="EMBL" id="JAKUCV010006530">
    <property type="protein sequence ID" value="KAJ4826967.1"/>
    <property type="molecule type" value="Genomic_DNA"/>
</dbReference>
<evidence type="ECO:0000313" key="2">
    <source>
        <dbReference type="EMBL" id="KAJ4826967.1"/>
    </source>
</evidence>
<comment type="caution">
    <text evidence="2">The sequence shown here is derived from an EMBL/GenBank/DDBJ whole genome shotgun (WGS) entry which is preliminary data.</text>
</comment>
<dbReference type="Pfam" id="PF03140">
    <property type="entry name" value="DUF247"/>
    <property type="match status" value="2"/>
</dbReference>
<dbReference type="InterPro" id="IPR004158">
    <property type="entry name" value="DUF247_pln"/>
</dbReference>
<keyword evidence="3" id="KW-1185">Reference proteome</keyword>
<keyword evidence="1" id="KW-0472">Membrane</keyword>
<evidence type="ECO:0000256" key="1">
    <source>
        <dbReference type="SAM" id="Phobius"/>
    </source>
</evidence>